<evidence type="ECO:0000313" key="3">
    <source>
        <dbReference type="Proteomes" id="UP000032568"/>
    </source>
</evidence>
<evidence type="ECO:0000313" key="2">
    <source>
        <dbReference type="EMBL" id="WDD97094.1"/>
    </source>
</evidence>
<dbReference type="SUPFAM" id="SSF51206">
    <property type="entry name" value="cAMP-binding domain-like"/>
    <property type="match status" value="1"/>
</dbReference>
<evidence type="ECO:0000259" key="1">
    <source>
        <dbReference type="PROSITE" id="PS50042"/>
    </source>
</evidence>
<keyword evidence="3" id="KW-1185">Reference proteome</keyword>
<dbReference type="PROSITE" id="PS50042">
    <property type="entry name" value="CNMP_BINDING_3"/>
    <property type="match status" value="1"/>
</dbReference>
<dbReference type="RefSeq" id="WP_084692581.1">
    <property type="nucleotide sequence ID" value="NZ_CP059735.1"/>
</dbReference>
<gene>
    <name evidence="2" type="ORF">SG35_017225</name>
</gene>
<dbReference type="Pfam" id="PF00027">
    <property type="entry name" value="cNMP_binding"/>
    <property type="match status" value="1"/>
</dbReference>
<dbReference type="InterPro" id="IPR014710">
    <property type="entry name" value="RmlC-like_jellyroll"/>
</dbReference>
<sequence length="198" mass="22612">MTLTQKDFVLSCLSAYGNQAFAVDESLSVYFRHKRLAKGVTYLESGQRWQSFTVIREGSFRLYYLDSRGREHSKGFFGAEQIMAPCAPAAIKQPANFFIEALTAVSCYQADYAKVRRLLESSQWGLSVLMSLLERVLDEKVQREYAWLNLDAEARYVRFLKDHPVLSSQLPLYLIANYLGMTDVTLSRIRKKLALTSA</sequence>
<dbReference type="AlphaFoldDB" id="A0AAE9YMW5"/>
<reference evidence="2 3" key="1">
    <citation type="journal article" date="2015" name="Genome Announc.">
        <title>Draft Genome Sequences of Marine Isolates of Thalassomonas viridans and Thalassomonas actiniarum.</title>
        <authorList>
            <person name="Olonade I."/>
            <person name="van Zyl L.J."/>
            <person name="Trindade M."/>
        </authorList>
    </citation>
    <scope>NUCLEOTIDE SEQUENCE [LARGE SCALE GENOMIC DNA]</scope>
    <source>
        <strain evidence="2 3">A5K-106</strain>
    </source>
</reference>
<dbReference type="Gene3D" id="2.60.120.10">
    <property type="entry name" value="Jelly Rolls"/>
    <property type="match status" value="1"/>
</dbReference>
<protein>
    <submittedName>
        <fullName evidence="2">Crp/Fnr family transcriptional regulator</fullName>
    </submittedName>
</protein>
<dbReference type="KEGG" id="tact:SG35_017225"/>
<accession>A0AAE9YMW5</accession>
<feature type="domain" description="Cyclic nucleotide-binding" evidence="1">
    <location>
        <begin position="23"/>
        <end position="119"/>
    </location>
</feature>
<proteinExistence type="predicted"/>
<dbReference type="EMBL" id="CP059735">
    <property type="protein sequence ID" value="WDD97094.1"/>
    <property type="molecule type" value="Genomic_DNA"/>
</dbReference>
<dbReference type="Proteomes" id="UP000032568">
    <property type="component" value="Chromosome"/>
</dbReference>
<dbReference type="InterPro" id="IPR000595">
    <property type="entry name" value="cNMP-bd_dom"/>
</dbReference>
<dbReference type="InterPro" id="IPR018490">
    <property type="entry name" value="cNMP-bd_dom_sf"/>
</dbReference>
<organism evidence="2 3">
    <name type="scientific">Thalassomonas actiniarum</name>
    <dbReference type="NCBI Taxonomy" id="485447"/>
    <lineage>
        <taxon>Bacteria</taxon>
        <taxon>Pseudomonadati</taxon>
        <taxon>Pseudomonadota</taxon>
        <taxon>Gammaproteobacteria</taxon>
        <taxon>Alteromonadales</taxon>
        <taxon>Colwelliaceae</taxon>
        <taxon>Thalassomonas</taxon>
    </lineage>
</organism>
<name>A0AAE9YMW5_9GAMM</name>
<reference evidence="2 3" key="2">
    <citation type="journal article" date="2022" name="Mar. Drugs">
        <title>Bioassay-Guided Fractionation Leads to the Detection of Cholic Acid Generated by the Rare Thalassomonas sp.</title>
        <authorList>
            <person name="Pheiffer F."/>
            <person name="Schneider Y.K."/>
            <person name="Hansen E.H."/>
            <person name="Andersen J.H."/>
            <person name="Isaksson J."/>
            <person name="Busche T."/>
            <person name="R C."/>
            <person name="Kalinowski J."/>
            <person name="Zyl L.V."/>
            <person name="Trindade M."/>
        </authorList>
    </citation>
    <scope>NUCLEOTIDE SEQUENCE [LARGE SCALE GENOMIC DNA]</scope>
    <source>
        <strain evidence="2 3">A5K-106</strain>
    </source>
</reference>
<dbReference type="CDD" id="cd00038">
    <property type="entry name" value="CAP_ED"/>
    <property type="match status" value="1"/>
</dbReference>